<sequence length="414" mass="46189">MACSLCGRKGHSVLTCAIPGAKAHRRMRELLRVKQAQEGRKPRRLGAPTYGAYKKQRAEEYSGRGKIRKDFLKRQKAAKKSSTQMANVGVLAAVQELQDLGILMKKPDNCPQCNYGRLSQPTVRTKQTAQCYYRCLDSDCGARTNVFSCSDVLPQRKMQGLTPTQVLMAVKAYRATGCKKPPSPLQLARLTGAGRRALEPVVDALMDHEASQGRALSGQAVFTGQCEADGTCLRTLRISSSSRTFANQVALWKRAHTGRAVPRRFLLYVRCLGVTQRNSQKMAIAPAHLTLVPLPSKPPSESVQEIKDSGLLRQLAAGAIVYTDGCASWKTAGKALPRKRLHFRKVVHNKSEWTKVTRVNLRARRAGTQQIDRCWHHLKKFMPSEMKSRGPSGLINSRLWTRAYQFLYRRSLCA</sequence>
<evidence type="ECO:0000313" key="1">
    <source>
        <dbReference type="EMBL" id="CAJ1405922.1"/>
    </source>
</evidence>
<proteinExistence type="predicted"/>
<protein>
    <recommendedName>
        <fullName evidence="3">Transposase</fullName>
    </recommendedName>
</protein>
<evidence type="ECO:0008006" key="3">
    <source>
        <dbReference type="Google" id="ProtNLM"/>
    </source>
</evidence>
<evidence type="ECO:0000313" key="2">
    <source>
        <dbReference type="Proteomes" id="UP001178507"/>
    </source>
</evidence>
<keyword evidence="2" id="KW-1185">Reference proteome</keyword>
<gene>
    <name evidence="1" type="ORF">EVOR1521_LOCUS28010</name>
</gene>
<dbReference type="Proteomes" id="UP001178507">
    <property type="component" value="Unassembled WGS sequence"/>
</dbReference>
<dbReference type="EMBL" id="CAUJNA010003607">
    <property type="protein sequence ID" value="CAJ1405922.1"/>
    <property type="molecule type" value="Genomic_DNA"/>
</dbReference>
<name>A0AA36NG96_9DINO</name>
<reference evidence="1" key="1">
    <citation type="submission" date="2023-08" db="EMBL/GenBank/DDBJ databases">
        <authorList>
            <person name="Chen Y."/>
            <person name="Shah S."/>
            <person name="Dougan E. K."/>
            <person name="Thang M."/>
            <person name="Chan C."/>
        </authorList>
    </citation>
    <scope>NUCLEOTIDE SEQUENCE</scope>
</reference>
<organism evidence="1 2">
    <name type="scientific">Effrenium voratum</name>
    <dbReference type="NCBI Taxonomy" id="2562239"/>
    <lineage>
        <taxon>Eukaryota</taxon>
        <taxon>Sar</taxon>
        <taxon>Alveolata</taxon>
        <taxon>Dinophyceae</taxon>
        <taxon>Suessiales</taxon>
        <taxon>Symbiodiniaceae</taxon>
        <taxon>Effrenium</taxon>
    </lineage>
</organism>
<accession>A0AA36NG96</accession>
<comment type="caution">
    <text evidence="1">The sequence shown here is derived from an EMBL/GenBank/DDBJ whole genome shotgun (WGS) entry which is preliminary data.</text>
</comment>
<dbReference type="AlphaFoldDB" id="A0AA36NG96"/>